<dbReference type="GO" id="GO:0016668">
    <property type="term" value="F:oxidoreductase activity, acting on a sulfur group of donors, NAD(P) as acceptor"/>
    <property type="evidence" value="ECO:0007669"/>
    <property type="project" value="InterPro"/>
</dbReference>
<comment type="similarity">
    <text evidence="1 10">Belongs to the class-I pyridine nucleotide-disulfide oxidoreductase family.</text>
</comment>
<dbReference type="GeneID" id="17262249"/>
<dbReference type="eggNOG" id="KOG1335">
    <property type="taxonomic scope" value="Eukaryota"/>
</dbReference>
<evidence type="ECO:0000256" key="10">
    <source>
        <dbReference type="RuleBase" id="RU003691"/>
    </source>
</evidence>
<dbReference type="KEGG" id="ehx:EMIHUDRAFT_76106"/>
<evidence type="ECO:0000259" key="13">
    <source>
        <dbReference type="Pfam" id="PF07992"/>
    </source>
</evidence>
<evidence type="ECO:0000256" key="7">
    <source>
        <dbReference type="ARBA" id="ARBA00023284"/>
    </source>
</evidence>
<comment type="cofactor">
    <cofactor evidence="8">
        <name>FAD</name>
        <dbReference type="ChEBI" id="CHEBI:57692"/>
    </cofactor>
    <text evidence="8">Binds 1 FAD per subunit.</text>
</comment>
<accession>A0A0D3IXX0</accession>
<dbReference type="PANTHER" id="PTHR43014">
    <property type="entry name" value="MERCURIC REDUCTASE"/>
    <property type="match status" value="1"/>
</dbReference>
<dbReference type="InterPro" id="IPR004099">
    <property type="entry name" value="Pyr_nucl-diS_OxRdtase_dimer"/>
</dbReference>
<dbReference type="RefSeq" id="XP_005768534.1">
    <property type="nucleotide sequence ID" value="XM_005768477.1"/>
</dbReference>
<dbReference type="PRINTS" id="PR00368">
    <property type="entry name" value="FADPNR"/>
</dbReference>
<dbReference type="Pfam" id="PF02852">
    <property type="entry name" value="Pyr_redox_dim"/>
    <property type="match status" value="1"/>
</dbReference>
<dbReference type="Gene3D" id="3.50.50.60">
    <property type="entry name" value="FAD/NAD(P)-binding domain"/>
    <property type="match status" value="2"/>
</dbReference>
<dbReference type="STRING" id="2903.R1DNP4"/>
<sequence length="538" mass="55377">MASSWSDAPPASWSDAPPASWSDAPPEEARALDVWPLDESNVKLLDAVRPRAWEGPTEAEAAGEYDIIAIGSGAGGLVTAKQAARRGARSALISGHLAGGDCLNVGCVPSKALLHCARAAREARAALAEGFLVAADGTAPKLEVDFDAVMARMRRLRAHIAPADSHEGSAAAGAHVYQGWARFSGPDTVVVNERTLRFKKCVIATGGRAAVPPTPGLAAAPYVTNATLYNLTALPPRMVVLGAGVIGMEMAQARRLGAFAAFGSQVTVLARSAVLSKEEPAAREAVVKALEADGVAFVQTLRQQPDDPRAFPLLKLVLGGGGGVPAELECEALLVATGRTPNVDGLGLDAAGVAHCGKEGIAIDDLGATSNPRVYAVGDCAAGVPRFTHMSGEMAKLAVQNALFGDGCKVSSLVVPRCCYTEPEVASVGLTRRDAEAAGVAVDTYSSSLEHNDRFILEGQAAGGGIVEIHCSKDTDTIVGATVVAAGAGNIINEVTLAMQAGVGLGAVARVIHPYPTVGEGVMQAGLGYIRRHWAKLN</sequence>
<evidence type="ECO:0000256" key="3">
    <source>
        <dbReference type="ARBA" id="ARBA00022827"/>
    </source>
</evidence>
<feature type="binding site" evidence="8">
    <location>
        <begin position="242"/>
        <end position="249"/>
    </location>
    <ligand>
        <name>NAD(+)</name>
        <dbReference type="ChEBI" id="CHEBI:57540"/>
    </ligand>
</feature>
<evidence type="ECO:0000256" key="11">
    <source>
        <dbReference type="SAM" id="MobiDB-lite"/>
    </source>
</evidence>
<dbReference type="PANTHER" id="PTHR43014:SF2">
    <property type="entry name" value="MERCURIC REDUCTASE"/>
    <property type="match status" value="1"/>
</dbReference>
<evidence type="ECO:0000256" key="1">
    <source>
        <dbReference type="ARBA" id="ARBA00007532"/>
    </source>
</evidence>
<keyword evidence="4" id="KW-0521">NADP</keyword>
<dbReference type="SUPFAM" id="SSF51905">
    <property type="entry name" value="FAD/NAD(P)-binding domain"/>
    <property type="match status" value="1"/>
</dbReference>
<dbReference type="InterPro" id="IPR016156">
    <property type="entry name" value="FAD/NAD-linked_Rdtase_dimer_sf"/>
</dbReference>
<dbReference type="InterPro" id="IPR012999">
    <property type="entry name" value="Pyr_OxRdtase_I_AS"/>
</dbReference>
<keyword evidence="3 8" id="KW-0274">FAD</keyword>
<dbReference type="InterPro" id="IPR001100">
    <property type="entry name" value="Pyr_nuc-diS_OxRdtase"/>
</dbReference>
<feature type="binding site" evidence="8">
    <location>
        <position position="379"/>
    </location>
    <ligand>
        <name>FAD</name>
        <dbReference type="ChEBI" id="CHEBI:57692"/>
    </ligand>
</feature>
<evidence type="ECO:0000256" key="9">
    <source>
        <dbReference type="PIRSR" id="PIRSR000350-4"/>
    </source>
</evidence>
<dbReference type="PaxDb" id="2903-EOD16105"/>
<dbReference type="SUPFAM" id="SSF55424">
    <property type="entry name" value="FAD/NAD-linked reductases, dimerisation (C-terminal) domain"/>
    <property type="match status" value="1"/>
</dbReference>
<dbReference type="Gene3D" id="3.30.390.30">
    <property type="match status" value="1"/>
</dbReference>
<dbReference type="InterPro" id="IPR023753">
    <property type="entry name" value="FAD/NAD-binding_dom"/>
</dbReference>
<evidence type="ECO:0008006" key="16">
    <source>
        <dbReference type="Google" id="ProtNLM"/>
    </source>
</evidence>
<keyword evidence="2 10" id="KW-0285">Flavoprotein</keyword>
<keyword evidence="5 10" id="KW-0560">Oxidoreductase</keyword>
<dbReference type="EnsemblProtists" id="EOD16105">
    <property type="protein sequence ID" value="EOD16105"/>
    <property type="gene ID" value="EMIHUDRAFT_76106"/>
</dbReference>
<feature type="binding site" evidence="8">
    <location>
        <position position="111"/>
    </location>
    <ligand>
        <name>FAD</name>
        <dbReference type="ChEBI" id="CHEBI:57692"/>
    </ligand>
</feature>
<evidence type="ECO:0000259" key="12">
    <source>
        <dbReference type="Pfam" id="PF02852"/>
    </source>
</evidence>
<dbReference type="PROSITE" id="PS00076">
    <property type="entry name" value="PYRIDINE_REDOX_1"/>
    <property type="match status" value="1"/>
</dbReference>
<reference evidence="15" key="1">
    <citation type="journal article" date="2013" name="Nature">
        <title>Pan genome of the phytoplankton Emiliania underpins its global distribution.</title>
        <authorList>
            <person name="Read B.A."/>
            <person name="Kegel J."/>
            <person name="Klute M.J."/>
            <person name="Kuo A."/>
            <person name="Lefebvre S.C."/>
            <person name="Maumus F."/>
            <person name="Mayer C."/>
            <person name="Miller J."/>
            <person name="Monier A."/>
            <person name="Salamov A."/>
            <person name="Young J."/>
            <person name="Aguilar M."/>
            <person name="Claverie J.M."/>
            <person name="Frickenhaus S."/>
            <person name="Gonzalez K."/>
            <person name="Herman E.K."/>
            <person name="Lin Y.C."/>
            <person name="Napier J."/>
            <person name="Ogata H."/>
            <person name="Sarno A.F."/>
            <person name="Shmutz J."/>
            <person name="Schroeder D."/>
            <person name="de Vargas C."/>
            <person name="Verret F."/>
            <person name="von Dassow P."/>
            <person name="Valentin K."/>
            <person name="Van de Peer Y."/>
            <person name="Wheeler G."/>
            <person name="Dacks J.B."/>
            <person name="Delwiche C.F."/>
            <person name="Dyhrman S.T."/>
            <person name="Glockner G."/>
            <person name="John U."/>
            <person name="Richards T."/>
            <person name="Worden A.Z."/>
            <person name="Zhang X."/>
            <person name="Grigoriev I.V."/>
            <person name="Allen A.E."/>
            <person name="Bidle K."/>
            <person name="Borodovsky M."/>
            <person name="Bowler C."/>
            <person name="Brownlee C."/>
            <person name="Cock J.M."/>
            <person name="Elias M."/>
            <person name="Gladyshev V.N."/>
            <person name="Groth M."/>
            <person name="Guda C."/>
            <person name="Hadaegh A."/>
            <person name="Iglesias-Rodriguez M.D."/>
            <person name="Jenkins J."/>
            <person name="Jones B.M."/>
            <person name="Lawson T."/>
            <person name="Leese F."/>
            <person name="Lindquist E."/>
            <person name="Lobanov A."/>
            <person name="Lomsadze A."/>
            <person name="Malik S.B."/>
            <person name="Marsh M.E."/>
            <person name="Mackinder L."/>
            <person name="Mock T."/>
            <person name="Mueller-Roeber B."/>
            <person name="Pagarete A."/>
            <person name="Parker M."/>
            <person name="Probert I."/>
            <person name="Quesneville H."/>
            <person name="Raines C."/>
            <person name="Rensing S.A."/>
            <person name="Riano-Pachon D.M."/>
            <person name="Richier S."/>
            <person name="Rokitta S."/>
            <person name="Shiraiwa Y."/>
            <person name="Soanes D.M."/>
            <person name="van der Giezen M."/>
            <person name="Wahlund T.M."/>
            <person name="Williams B."/>
            <person name="Wilson W."/>
            <person name="Wolfe G."/>
            <person name="Wurch L.L."/>
        </authorList>
    </citation>
    <scope>NUCLEOTIDE SEQUENCE</scope>
</reference>
<evidence type="ECO:0000313" key="14">
    <source>
        <dbReference type="EnsemblProtists" id="EOD16105"/>
    </source>
</evidence>
<evidence type="ECO:0000313" key="15">
    <source>
        <dbReference type="Proteomes" id="UP000013827"/>
    </source>
</evidence>
<evidence type="ECO:0000256" key="6">
    <source>
        <dbReference type="ARBA" id="ARBA00023157"/>
    </source>
</evidence>
<proteinExistence type="inferred from homology"/>
<protein>
    <recommendedName>
        <fullName evidence="16">Mercuric reductase</fullName>
    </recommendedName>
</protein>
<keyword evidence="8" id="KW-0520">NAD</keyword>
<reference evidence="14" key="2">
    <citation type="submission" date="2024-10" db="UniProtKB">
        <authorList>
            <consortium name="EnsemblProtists"/>
        </authorList>
    </citation>
    <scope>IDENTIFICATION</scope>
</reference>
<feature type="disulfide bond" description="Redox-active" evidence="9">
    <location>
        <begin position="102"/>
        <end position="107"/>
    </location>
</feature>
<feature type="compositionally biased region" description="Low complexity" evidence="11">
    <location>
        <begin position="1"/>
        <end position="24"/>
    </location>
</feature>
<evidence type="ECO:0000256" key="5">
    <source>
        <dbReference type="ARBA" id="ARBA00023002"/>
    </source>
</evidence>
<dbReference type="HOGENOM" id="CLU_016755_1_0_1"/>
<evidence type="ECO:0000256" key="2">
    <source>
        <dbReference type="ARBA" id="ARBA00022630"/>
    </source>
</evidence>
<keyword evidence="15" id="KW-1185">Reference proteome</keyword>
<dbReference type="PRINTS" id="PR00411">
    <property type="entry name" value="PNDRDTASEI"/>
</dbReference>
<dbReference type="Pfam" id="PF07992">
    <property type="entry name" value="Pyr_redox_2"/>
    <property type="match status" value="1"/>
</dbReference>
<keyword evidence="8" id="KW-0547">Nucleotide-binding</keyword>
<keyword evidence="6" id="KW-1015">Disulfide bond</keyword>
<dbReference type="Proteomes" id="UP000013827">
    <property type="component" value="Unassembled WGS sequence"/>
</dbReference>
<organism evidence="14 15">
    <name type="scientific">Emiliania huxleyi (strain CCMP1516)</name>
    <dbReference type="NCBI Taxonomy" id="280463"/>
    <lineage>
        <taxon>Eukaryota</taxon>
        <taxon>Haptista</taxon>
        <taxon>Haptophyta</taxon>
        <taxon>Prymnesiophyceae</taxon>
        <taxon>Isochrysidales</taxon>
        <taxon>Noelaerhabdaceae</taxon>
        <taxon>Emiliania</taxon>
    </lineage>
</organism>
<dbReference type="OMA" id="MMIRAAN"/>
<feature type="domain" description="Pyridine nucleotide-disulphide oxidoreductase dimerisation" evidence="12">
    <location>
        <begin position="415"/>
        <end position="524"/>
    </location>
</feature>
<feature type="region of interest" description="Disordered" evidence="11">
    <location>
        <begin position="1"/>
        <end position="27"/>
    </location>
</feature>
<name>A0A0D3IXX0_EMIH1</name>
<feature type="binding site" evidence="8">
    <location>
        <position position="338"/>
    </location>
    <ligand>
        <name>NAD(+)</name>
        <dbReference type="ChEBI" id="CHEBI:57540"/>
    </ligand>
</feature>
<dbReference type="FunFam" id="3.30.390.30:FF:000001">
    <property type="entry name" value="Dihydrolipoyl dehydrogenase"/>
    <property type="match status" value="1"/>
</dbReference>
<dbReference type="PIRSF" id="PIRSF000350">
    <property type="entry name" value="Mercury_reductase_MerA"/>
    <property type="match status" value="1"/>
</dbReference>
<dbReference type="GO" id="GO:0003955">
    <property type="term" value="F:NAD(P)H dehydrogenase (quinone) activity"/>
    <property type="evidence" value="ECO:0007669"/>
    <property type="project" value="TreeGrafter"/>
</dbReference>
<dbReference type="GO" id="GO:0050660">
    <property type="term" value="F:flavin adenine dinucleotide binding"/>
    <property type="evidence" value="ECO:0007669"/>
    <property type="project" value="TreeGrafter"/>
</dbReference>
<dbReference type="InterPro" id="IPR036188">
    <property type="entry name" value="FAD/NAD-bd_sf"/>
</dbReference>
<keyword evidence="7 10" id="KW-0676">Redox-active center</keyword>
<evidence type="ECO:0000256" key="8">
    <source>
        <dbReference type="PIRSR" id="PIRSR000350-3"/>
    </source>
</evidence>
<dbReference type="AlphaFoldDB" id="A0A0D3IXX0"/>
<evidence type="ECO:0000256" key="4">
    <source>
        <dbReference type="ARBA" id="ARBA00022857"/>
    </source>
</evidence>
<feature type="domain" description="FAD/NAD(P)-binding" evidence="13">
    <location>
        <begin position="65"/>
        <end position="394"/>
    </location>
</feature>